<dbReference type="Proteomes" id="UP000676336">
    <property type="component" value="Unassembled WGS sequence"/>
</dbReference>
<organism evidence="2 3">
    <name type="scientific">Rotaria magnacalcarata</name>
    <dbReference type="NCBI Taxonomy" id="392030"/>
    <lineage>
        <taxon>Eukaryota</taxon>
        <taxon>Metazoa</taxon>
        <taxon>Spiralia</taxon>
        <taxon>Gnathifera</taxon>
        <taxon>Rotifera</taxon>
        <taxon>Eurotatoria</taxon>
        <taxon>Bdelloidea</taxon>
        <taxon>Philodinida</taxon>
        <taxon>Philodinidae</taxon>
        <taxon>Rotaria</taxon>
    </lineage>
</organism>
<dbReference type="InterPro" id="IPR002587">
    <property type="entry name" value="Myo-inos-1-P_Synthase"/>
</dbReference>
<evidence type="ECO:0000313" key="1">
    <source>
        <dbReference type="EMBL" id="CAF4543057.1"/>
    </source>
</evidence>
<gene>
    <name evidence="1" type="ORF">GIL414_LOCUS36502</name>
    <name evidence="2" type="ORF">SMN809_LOCUS47884</name>
</gene>
<dbReference type="EMBL" id="CAJOBJ010091080">
    <property type="protein sequence ID" value="CAF4543057.1"/>
    <property type="molecule type" value="Genomic_DNA"/>
</dbReference>
<name>A0A8S3BM45_9BILA</name>
<accession>A0A8S3BM45</accession>
<evidence type="ECO:0000313" key="3">
    <source>
        <dbReference type="Proteomes" id="UP000676336"/>
    </source>
</evidence>
<protein>
    <submittedName>
        <fullName evidence="2">Uncharacterized protein</fullName>
    </submittedName>
</protein>
<dbReference type="SUPFAM" id="SSF51735">
    <property type="entry name" value="NAD(P)-binding Rossmann-fold domains"/>
    <property type="match status" value="1"/>
</dbReference>
<dbReference type="Proteomes" id="UP000681720">
    <property type="component" value="Unassembled WGS sequence"/>
</dbReference>
<dbReference type="GO" id="GO:0008654">
    <property type="term" value="P:phospholipid biosynthetic process"/>
    <property type="evidence" value="ECO:0007669"/>
    <property type="project" value="InterPro"/>
</dbReference>
<dbReference type="Pfam" id="PF07994">
    <property type="entry name" value="NAD_binding_5"/>
    <property type="match status" value="1"/>
</dbReference>
<dbReference type="GO" id="GO:0006021">
    <property type="term" value="P:inositol biosynthetic process"/>
    <property type="evidence" value="ECO:0007669"/>
    <property type="project" value="InterPro"/>
</dbReference>
<feature type="non-terminal residue" evidence="2">
    <location>
        <position position="1"/>
    </location>
</feature>
<dbReference type="PANTHER" id="PTHR11510">
    <property type="entry name" value="MYO-INOSITOL-1 PHOSPHATE SYNTHASE"/>
    <property type="match status" value="1"/>
</dbReference>
<dbReference type="GO" id="GO:0004512">
    <property type="term" value="F:inositol-3-phosphate synthase activity"/>
    <property type="evidence" value="ECO:0007669"/>
    <property type="project" value="InterPro"/>
</dbReference>
<dbReference type="InterPro" id="IPR036291">
    <property type="entry name" value="NAD(P)-bd_dom_sf"/>
</dbReference>
<proteinExistence type="predicted"/>
<comment type="caution">
    <text evidence="2">The sequence shown here is derived from an EMBL/GenBank/DDBJ whole genome shotgun (WGS) entry which is preliminary data.</text>
</comment>
<sequence>QDLEHLRNDIRTFKRNNNLEKVIILWTANTERYTDVRPGLNTTKEEVLQSIADND</sequence>
<feature type="non-terminal residue" evidence="2">
    <location>
        <position position="55"/>
    </location>
</feature>
<evidence type="ECO:0000313" key="2">
    <source>
        <dbReference type="EMBL" id="CAF4817606.1"/>
    </source>
</evidence>
<dbReference type="AlphaFoldDB" id="A0A8S3BM45"/>
<dbReference type="EMBL" id="CAJOBI010152677">
    <property type="protein sequence ID" value="CAF4817606.1"/>
    <property type="molecule type" value="Genomic_DNA"/>
</dbReference>
<dbReference type="Gene3D" id="3.40.50.720">
    <property type="entry name" value="NAD(P)-binding Rossmann-like Domain"/>
    <property type="match status" value="1"/>
</dbReference>
<reference evidence="2" key="1">
    <citation type="submission" date="2021-02" db="EMBL/GenBank/DDBJ databases">
        <authorList>
            <person name="Nowell W R."/>
        </authorList>
    </citation>
    <scope>NUCLEOTIDE SEQUENCE</scope>
</reference>